<reference evidence="1 2" key="1">
    <citation type="journal article" date="2019" name="ACS Chem. Biol.">
        <title>Identification and Mobilization of a Cryptic Antibiotic Biosynthesis Gene Locus from a Human-Pathogenic Nocardia Isolate.</title>
        <authorList>
            <person name="Herisse M."/>
            <person name="Ishida K."/>
            <person name="Porter J.L."/>
            <person name="Howden B."/>
            <person name="Hertweck C."/>
            <person name="Stinear T.P."/>
            <person name="Pidot S.J."/>
        </authorList>
    </citation>
    <scope>NUCLEOTIDE SEQUENCE [LARGE SCALE GENOMIC DNA]</scope>
    <source>
        <strain evidence="1 2">AUSMDU00012715</strain>
    </source>
</reference>
<proteinExistence type="predicted"/>
<evidence type="ECO:0000313" key="1">
    <source>
        <dbReference type="EMBL" id="QIS20352.1"/>
    </source>
</evidence>
<dbReference type="Proteomes" id="UP000500953">
    <property type="component" value="Chromosome"/>
</dbReference>
<organism evidence="1 2">
    <name type="scientific">Nocardia terpenica</name>
    <dbReference type="NCBI Taxonomy" id="455432"/>
    <lineage>
        <taxon>Bacteria</taxon>
        <taxon>Bacillati</taxon>
        <taxon>Actinomycetota</taxon>
        <taxon>Actinomycetes</taxon>
        <taxon>Mycobacteriales</taxon>
        <taxon>Nocardiaceae</taxon>
        <taxon>Nocardia</taxon>
    </lineage>
</organism>
<accession>A0A6G9Z4E8</accession>
<dbReference type="AlphaFoldDB" id="A0A6G9Z4E8"/>
<protein>
    <submittedName>
        <fullName evidence="1">Uncharacterized protein</fullName>
    </submittedName>
</protein>
<sequence>MLIHPFAWNLVCDNDYRPIEGMGSAPAVDEVEQSAAHDEHTHPVEVLSQVPVVDLGEPERNLRVGAGVFSFAR</sequence>
<gene>
    <name evidence="1" type="ORF">F6W96_20695</name>
</gene>
<evidence type="ECO:0000313" key="2">
    <source>
        <dbReference type="Proteomes" id="UP000500953"/>
    </source>
</evidence>
<dbReference type="RefSeq" id="WP_238846304.1">
    <property type="nucleotide sequence ID" value="NZ_CP046173.1"/>
</dbReference>
<dbReference type="EMBL" id="CP046173">
    <property type="protein sequence ID" value="QIS20352.1"/>
    <property type="molecule type" value="Genomic_DNA"/>
</dbReference>
<name>A0A6G9Z4E8_9NOCA</name>